<sequence length="291" mass="32698">MLNTAAQFVKTRIAPTPSGYLHLGNAFSFALTAALARKTGASILLRIDDLDQGRVSAEYVQDIFDTLNFLGIPWDEGPRDVSDYKQNWSQLHRMDLYQEALQQLADRRGVFACQCSRSQLQGFGTYPGNCRDRSLPLDTPDTAWRLYTDDRQISLRTLNDGVLTTRMPDAMTDFVVKKKDDHPAYQLASVIDDLHFGVDLIVRGEDLYASSVAQHYLADVLGEGAFKNKTFYHHPLLMADGERKLSKSAGSTSVKYLREQGKTAEDIYTTIGCMLHKGIGLKRFEDLLHLI</sequence>
<comment type="similarity">
    <text evidence="7">Belongs to the class-I aminoacyl-tRNA synthetase family.</text>
</comment>
<evidence type="ECO:0000256" key="1">
    <source>
        <dbReference type="ARBA" id="ARBA00022598"/>
    </source>
</evidence>
<comment type="caution">
    <text evidence="9">The sequence shown here is derived from an EMBL/GenBank/DDBJ whole genome shotgun (WGS) entry which is preliminary data.</text>
</comment>
<keyword evidence="4" id="KW-0862">Zinc</keyword>
<dbReference type="Pfam" id="PF00749">
    <property type="entry name" value="tRNA-synt_1c"/>
    <property type="match status" value="2"/>
</dbReference>
<protein>
    <submittedName>
        <fullName evidence="9">Glutamate--tRNA ligase family protein</fullName>
    </submittedName>
</protein>
<evidence type="ECO:0000313" key="9">
    <source>
        <dbReference type="EMBL" id="MFD2864675.1"/>
    </source>
</evidence>
<feature type="domain" description="Glutamyl/glutaminyl-tRNA synthetase class Ib catalytic" evidence="8">
    <location>
        <begin position="168"/>
        <end position="270"/>
    </location>
</feature>
<evidence type="ECO:0000256" key="2">
    <source>
        <dbReference type="ARBA" id="ARBA00022723"/>
    </source>
</evidence>
<proteinExistence type="inferred from homology"/>
<dbReference type="PRINTS" id="PR00987">
    <property type="entry name" value="TRNASYNTHGLU"/>
</dbReference>
<evidence type="ECO:0000256" key="7">
    <source>
        <dbReference type="RuleBase" id="RU363037"/>
    </source>
</evidence>
<dbReference type="InterPro" id="IPR001412">
    <property type="entry name" value="aa-tRNA-synth_I_CS"/>
</dbReference>
<reference evidence="10" key="1">
    <citation type="journal article" date="2019" name="Int. J. Syst. Evol. Microbiol.">
        <title>The Global Catalogue of Microorganisms (GCM) 10K type strain sequencing project: providing services to taxonomists for standard genome sequencing and annotation.</title>
        <authorList>
            <consortium name="The Broad Institute Genomics Platform"/>
            <consortium name="The Broad Institute Genome Sequencing Center for Infectious Disease"/>
            <person name="Wu L."/>
            <person name="Ma J."/>
        </authorList>
    </citation>
    <scope>NUCLEOTIDE SEQUENCE [LARGE SCALE GENOMIC DNA]</scope>
    <source>
        <strain evidence="10">KCTC 52232</strain>
    </source>
</reference>
<keyword evidence="2" id="KW-0479">Metal-binding</keyword>
<dbReference type="InterPro" id="IPR020058">
    <property type="entry name" value="Glu/Gln-tRNA-synth_Ib_cat-dom"/>
</dbReference>
<evidence type="ECO:0000259" key="8">
    <source>
        <dbReference type="Pfam" id="PF00749"/>
    </source>
</evidence>
<evidence type="ECO:0000313" key="10">
    <source>
        <dbReference type="Proteomes" id="UP001597601"/>
    </source>
</evidence>
<dbReference type="Gene3D" id="3.40.50.620">
    <property type="entry name" value="HUPs"/>
    <property type="match status" value="1"/>
</dbReference>
<dbReference type="GO" id="GO:0016874">
    <property type="term" value="F:ligase activity"/>
    <property type="evidence" value="ECO:0007669"/>
    <property type="project" value="UniProtKB-KW"/>
</dbReference>
<dbReference type="RefSeq" id="WP_377125571.1">
    <property type="nucleotide sequence ID" value="NZ_JBHUHN010000001.1"/>
</dbReference>
<dbReference type="EMBL" id="JBHUON010000007">
    <property type="protein sequence ID" value="MFD2864675.1"/>
    <property type="molecule type" value="Genomic_DNA"/>
</dbReference>
<dbReference type="PROSITE" id="PS00178">
    <property type="entry name" value="AA_TRNA_LIGASE_I"/>
    <property type="match status" value="1"/>
</dbReference>
<evidence type="ECO:0000256" key="6">
    <source>
        <dbReference type="ARBA" id="ARBA00023146"/>
    </source>
</evidence>
<keyword evidence="3 7" id="KW-0547">Nucleotide-binding</keyword>
<keyword evidence="6 7" id="KW-0030">Aminoacyl-tRNA synthetase</keyword>
<feature type="domain" description="Glutamyl/glutaminyl-tRNA synthetase class Ib catalytic" evidence="8">
    <location>
        <begin position="9"/>
        <end position="120"/>
    </location>
</feature>
<gene>
    <name evidence="9" type="ORF">ACFSYC_08235</name>
</gene>
<dbReference type="Proteomes" id="UP001597601">
    <property type="component" value="Unassembled WGS sequence"/>
</dbReference>
<accession>A0ABW5XQQ8</accession>
<keyword evidence="5 7" id="KW-0067">ATP-binding</keyword>
<keyword evidence="1 7" id="KW-0436">Ligase</keyword>
<dbReference type="PANTHER" id="PTHR43311:SF1">
    <property type="entry name" value="GLUTAMYL-Q TRNA(ASP) SYNTHETASE"/>
    <property type="match status" value="1"/>
</dbReference>
<dbReference type="InterPro" id="IPR014729">
    <property type="entry name" value="Rossmann-like_a/b/a_fold"/>
</dbReference>
<evidence type="ECO:0000256" key="4">
    <source>
        <dbReference type="ARBA" id="ARBA00022833"/>
    </source>
</evidence>
<evidence type="ECO:0000256" key="5">
    <source>
        <dbReference type="ARBA" id="ARBA00022840"/>
    </source>
</evidence>
<dbReference type="PANTHER" id="PTHR43311">
    <property type="entry name" value="GLUTAMATE--TRNA LIGASE"/>
    <property type="match status" value="1"/>
</dbReference>
<evidence type="ECO:0000256" key="3">
    <source>
        <dbReference type="ARBA" id="ARBA00022741"/>
    </source>
</evidence>
<dbReference type="SUPFAM" id="SSF52374">
    <property type="entry name" value="Nucleotidylyl transferase"/>
    <property type="match status" value="1"/>
</dbReference>
<dbReference type="InterPro" id="IPR049940">
    <property type="entry name" value="GluQ/Sye"/>
</dbReference>
<keyword evidence="7" id="KW-0648">Protein biosynthesis</keyword>
<keyword evidence="10" id="KW-1185">Reference proteome</keyword>
<name>A0ABW5XQQ8_9SPHI</name>
<dbReference type="InterPro" id="IPR000924">
    <property type="entry name" value="Glu/Gln-tRNA-synth"/>
</dbReference>
<organism evidence="9 10">
    <name type="scientific">Mucilaginibacter antarcticus</name>
    <dbReference type="NCBI Taxonomy" id="1855725"/>
    <lineage>
        <taxon>Bacteria</taxon>
        <taxon>Pseudomonadati</taxon>
        <taxon>Bacteroidota</taxon>
        <taxon>Sphingobacteriia</taxon>
        <taxon>Sphingobacteriales</taxon>
        <taxon>Sphingobacteriaceae</taxon>
        <taxon>Mucilaginibacter</taxon>
    </lineage>
</organism>